<feature type="domain" description="ATP synthase YMF19-like N-terminal" evidence="21">
    <location>
        <begin position="2"/>
        <end position="81"/>
    </location>
</feature>
<evidence type="ECO:0000256" key="15">
    <source>
        <dbReference type="ARBA" id="ARBA00023128"/>
    </source>
</evidence>
<organism evidence="22">
    <name type="scientific">Zygnema circumcarinatum</name>
    <name type="common">Green alga</name>
    <dbReference type="NCBI Taxonomy" id="35869"/>
    <lineage>
        <taxon>Eukaryota</taxon>
        <taxon>Viridiplantae</taxon>
        <taxon>Streptophyta</taxon>
        <taxon>Zygnematophyceae</taxon>
        <taxon>Zygnematophycidae</taxon>
        <taxon>Zygnematales</taxon>
        <taxon>Zygnemataceae</taxon>
        <taxon>Zygnema</taxon>
    </lineage>
</organism>
<evidence type="ECO:0000256" key="20">
    <source>
        <dbReference type="SAM" id="Phobius"/>
    </source>
</evidence>
<gene>
    <name evidence="22" type="primary">atp8</name>
</gene>
<evidence type="ECO:0000256" key="12">
    <source>
        <dbReference type="ARBA" id="ARBA00022967"/>
    </source>
</evidence>
<comment type="subcellular location">
    <subcellularLocation>
        <location evidence="2">Mitochondrion membrane</location>
        <topology evidence="2">Single-pass membrane protein</topology>
    </subcellularLocation>
</comment>
<proteinExistence type="inferred from homology"/>
<keyword evidence="7" id="KW-0138">CF(0)</keyword>
<evidence type="ECO:0000256" key="13">
    <source>
        <dbReference type="ARBA" id="ARBA00022989"/>
    </source>
</evidence>
<keyword evidence="10" id="KW-0375">Hydrogen ion transport</keyword>
<evidence type="ECO:0000256" key="4">
    <source>
        <dbReference type="ARBA" id="ARBA00011648"/>
    </source>
</evidence>
<dbReference type="GO" id="GO:0045259">
    <property type="term" value="C:proton-transporting ATP synthase complex"/>
    <property type="evidence" value="ECO:0007669"/>
    <property type="project" value="UniProtKB-KW"/>
</dbReference>
<keyword evidence="12" id="KW-1278">Translocase</keyword>
<geneLocation type="mitochondrion" evidence="22"/>
<dbReference type="PANTHER" id="PTHR36816:SF1">
    <property type="entry name" value="ATP SYNTHASE PROTEIN YMF19"/>
    <property type="match status" value="1"/>
</dbReference>
<reference evidence="22" key="1">
    <citation type="journal article" date="2020" name="J. Exp. Bot.">
        <title>Zygnema circumcarinatum UTEX 1559 chloroplast and mitochondrial genomes provide insight into land plant evolution.</title>
        <authorList>
            <person name="Orton L.M."/>
            <person name="Fitzek E."/>
            <person name="Feng X."/>
            <person name="Grayburn W.S."/>
            <person name="Mower J.P."/>
            <person name="Liu K."/>
            <person name="Zhang C."/>
            <person name="Duvall M.R."/>
            <person name="Yin Y."/>
        </authorList>
    </citation>
    <scope>NUCLEOTIDE SEQUENCE</scope>
    <source>
        <strain evidence="22">UTEX 1559 mating type +</strain>
    </source>
</reference>
<evidence type="ECO:0000256" key="16">
    <source>
        <dbReference type="ARBA" id="ARBA00023136"/>
    </source>
</evidence>
<comment type="function">
    <text evidence="1">This is one of the chains of the nonenzymatic component (CF(0) subunit) of the mitochondrial ATPase complex.</text>
</comment>
<keyword evidence="6" id="KW-0813">Transport</keyword>
<dbReference type="PANTHER" id="PTHR36816">
    <property type="entry name" value="ATP SYNTHASE PROTEIN YMF19"/>
    <property type="match status" value="1"/>
</dbReference>
<dbReference type="GeneID" id="79574823"/>
<comment type="subunit">
    <text evidence="4">F-type ATPases have 2 components, CF(1) - the catalytic core - and CF(0) - the membrane proton channel. CF(1) has five subunits: alpha(3), beta(3), gamma(1), delta(1), epsilon(1). CF(0) has three main subunits: a, b and c.</text>
</comment>
<evidence type="ECO:0000256" key="5">
    <source>
        <dbReference type="ARBA" id="ARBA00012473"/>
    </source>
</evidence>
<evidence type="ECO:0000256" key="9">
    <source>
        <dbReference type="ARBA" id="ARBA00022741"/>
    </source>
</evidence>
<keyword evidence="17" id="KW-0066">ATP synthesis</keyword>
<evidence type="ECO:0000256" key="18">
    <source>
        <dbReference type="ARBA" id="ARBA00030649"/>
    </source>
</evidence>
<comment type="similarity">
    <text evidence="3">Belongs to the ATPase protein YMF19 family.</text>
</comment>
<evidence type="ECO:0000256" key="3">
    <source>
        <dbReference type="ARBA" id="ARBA00010946"/>
    </source>
</evidence>
<keyword evidence="13 20" id="KW-1133">Transmembrane helix</keyword>
<name>A0A6N0GXK4_ZYGCR</name>
<comment type="catalytic activity">
    <reaction evidence="19">
        <text>ATP + H2O + 4 H(+)(in) = ADP + phosphate + 5 H(+)(out)</text>
        <dbReference type="Rhea" id="RHEA:57720"/>
        <dbReference type="ChEBI" id="CHEBI:15377"/>
        <dbReference type="ChEBI" id="CHEBI:15378"/>
        <dbReference type="ChEBI" id="CHEBI:30616"/>
        <dbReference type="ChEBI" id="CHEBI:43474"/>
        <dbReference type="ChEBI" id="CHEBI:456216"/>
        <dbReference type="EC" id="7.1.2.2"/>
    </reaction>
</comment>
<keyword evidence="16 20" id="KW-0472">Membrane</keyword>
<dbReference type="EC" id="7.1.2.2" evidence="5"/>
<evidence type="ECO:0000313" key="22">
    <source>
        <dbReference type="EMBL" id="QKQ14686.1"/>
    </source>
</evidence>
<sequence>MPQLDQFTYLTQFVWLCVCFMSFYVLLYNDALPKISRILKLRSHLVSQQSEATDANNQLVEQDGVITQSLNSSVAYLYSSVSGASQWCNDMVTSFNANQIQPMNKAYVRSLAEMSVSQIVKSSALSTLSALASGVSSSKLNSIYVLRTQKITLINVNVKSGPRKKKHHNA</sequence>
<evidence type="ECO:0000256" key="8">
    <source>
        <dbReference type="ARBA" id="ARBA00022692"/>
    </source>
</evidence>
<evidence type="ECO:0000256" key="11">
    <source>
        <dbReference type="ARBA" id="ARBA00022840"/>
    </source>
</evidence>
<keyword evidence="14" id="KW-0406">Ion transport</keyword>
<evidence type="ECO:0000256" key="19">
    <source>
        <dbReference type="ARBA" id="ARBA00048383"/>
    </source>
</evidence>
<dbReference type="GO" id="GO:0005524">
    <property type="term" value="F:ATP binding"/>
    <property type="evidence" value="ECO:0007669"/>
    <property type="project" value="UniProtKB-KW"/>
</dbReference>
<dbReference type="InterPro" id="IPR003319">
    <property type="entry name" value="YMF19-like_N"/>
</dbReference>
<evidence type="ECO:0000256" key="10">
    <source>
        <dbReference type="ARBA" id="ARBA00022781"/>
    </source>
</evidence>
<evidence type="ECO:0000256" key="6">
    <source>
        <dbReference type="ARBA" id="ARBA00022448"/>
    </source>
</evidence>
<evidence type="ECO:0000259" key="21">
    <source>
        <dbReference type="Pfam" id="PF02326"/>
    </source>
</evidence>
<dbReference type="Pfam" id="PF02326">
    <property type="entry name" value="YMF19"/>
    <property type="match status" value="1"/>
</dbReference>
<keyword evidence="8 20" id="KW-0812">Transmembrane</keyword>
<dbReference type="GO" id="GO:1902600">
    <property type="term" value="P:proton transmembrane transport"/>
    <property type="evidence" value="ECO:0007669"/>
    <property type="project" value="UniProtKB-KW"/>
</dbReference>
<feature type="transmembrane region" description="Helical" evidence="20">
    <location>
        <begin position="12"/>
        <end position="32"/>
    </location>
</feature>
<dbReference type="GO" id="GO:0006754">
    <property type="term" value="P:ATP biosynthetic process"/>
    <property type="evidence" value="ECO:0007669"/>
    <property type="project" value="UniProtKB-KW"/>
</dbReference>
<dbReference type="AlphaFoldDB" id="A0A6N0GXK4"/>
<evidence type="ECO:0000256" key="17">
    <source>
        <dbReference type="ARBA" id="ARBA00023310"/>
    </source>
</evidence>
<evidence type="ECO:0000256" key="2">
    <source>
        <dbReference type="ARBA" id="ARBA00004304"/>
    </source>
</evidence>
<evidence type="ECO:0000256" key="1">
    <source>
        <dbReference type="ARBA" id="ARBA00003096"/>
    </source>
</evidence>
<dbReference type="GO" id="GO:0031966">
    <property type="term" value="C:mitochondrial membrane"/>
    <property type="evidence" value="ECO:0007669"/>
    <property type="project" value="UniProtKB-SubCell"/>
</dbReference>
<evidence type="ECO:0000256" key="14">
    <source>
        <dbReference type="ARBA" id="ARBA00023065"/>
    </source>
</evidence>
<keyword evidence="9" id="KW-0547">Nucleotide-binding</keyword>
<evidence type="ECO:0000256" key="7">
    <source>
        <dbReference type="ARBA" id="ARBA00022547"/>
    </source>
</evidence>
<dbReference type="RefSeq" id="YP_010736358.1">
    <property type="nucleotide sequence ID" value="NC_072974.1"/>
</dbReference>
<accession>A0A6N0GXK4</accession>
<protein>
    <recommendedName>
        <fullName evidence="5">H(+)-transporting two-sector ATPase</fullName>
        <ecNumber evidence="5">7.1.2.2</ecNumber>
    </recommendedName>
    <alternativeName>
        <fullName evidence="18">Mitochondrial protein YMF19</fullName>
    </alternativeName>
</protein>
<keyword evidence="11" id="KW-0067">ATP-binding</keyword>
<keyword evidence="15 22" id="KW-0496">Mitochondrion</keyword>
<dbReference type="InterPro" id="IPR044975">
    <property type="entry name" value="YMF19-like"/>
</dbReference>
<dbReference type="EMBL" id="MT040698">
    <property type="protein sequence ID" value="QKQ14686.1"/>
    <property type="molecule type" value="Genomic_DNA"/>
</dbReference>